<dbReference type="AlphaFoldDB" id="A0A6I5RNS1"/>
<accession>A0A6I5RNS1</accession>
<evidence type="ECO:0000259" key="2">
    <source>
        <dbReference type="Pfam" id="PF13550"/>
    </source>
</evidence>
<evidence type="ECO:0000259" key="3">
    <source>
        <dbReference type="Pfam" id="PF24801"/>
    </source>
</evidence>
<dbReference type="Proteomes" id="UP000471751">
    <property type="component" value="Unassembled WGS sequence"/>
</dbReference>
<dbReference type="RefSeq" id="WP_163933415.1">
    <property type="nucleotide sequence ID" value="NZ_BMQU01000046.1"/>
</dbReference>
<gene>
    <name evidence="4" type="ORF">G3O07_05430</name>
</gene>
<dbReference type="InterPro" id="IPR053171">
    <property type="entry name" value="Viral_Tip_Attach_Protein"/>
</dbReference>
<reference evidence="4 5" key="1">
    <citation type="submission" date="2020-02" db="EMBL/GenBank/DDBJ databases">
        <title>Broccoli isolated Pseudomonas sp.</title>
        <authorList>
            <person name="Fujikawa T."/>
            <person name="Sawada H."/>
        </authorList>
    </citation>
    <scope>NUCLEOTIDE SEQUENCE [LARGE SCALE GENOMIC DNA]</scope>
    <source>
        <strain evidence="4 5">JCM 32154</strain>
    </source>
</reference>
<keyword evidence="5" id="KW-1185">Reference proteome</keyword>
<evidence type="ECO:0000313" key="4">
    <source>
        <dbReference type="EMBL" id="NES09291.1"/>
    </source>
</evidence>
<dbReference type="PANTHER" id="PTHR36251:SF2">
    <property type="entry name" value="GIFSY-2 PROPHAGE HOST SPECIFICITY PROTEIN J, PHAGE LAMBDA"/>
    <property type="match status" value="1"/>
</dbReference>
<evidence type="ECO:0000313" key="5">
    <source>
        <dbReference type="Proteomes" id="UP000471751"/>
    </source>
</evidence>
<dbReference type="Pfam" id="PF13550">
    <property type="entry name" value="Phage-tail_3"/>
    <property type="match status" value="1"/>
</dbReference>
<feature type="compositionally biased region" description="Gly residues" evidence="1">
    <location>
        <begin position="8"/>
        <end position="19"/>
    </location>
</feature>
<name>A0A6I5RNS1_9PSED</name>
<proteinExistence type="predicted"/>
<dbReference type="Pfam" id="PF24801">
    <property type="entry name" value="FNIII-A_GpJ"/>
    <property type="match status" value="1"/>
</dbReference>
<dbReference type="PANTHER" id="PTHR36251">
    <property type="entry name" value="FELS-1 PROPHAGE HOST SPECIFICITY PROTEIN-RELATED"/>
    <property type="match status" value="1"/>
</dbReference>
<feature type="domain" description="Tip attachment protein J" evidence="2">
    <location>
        <begin position="341"/>
        <end position="496"/>
    </location>
</feature>
<evidence type="ECO:0000256" key="1">
    <source>
        <dbReference type="SAM" id="MobiDB-lite"/>
    </source>
</evidence>
<dbReference type="InterPro" id="IPR013783">
    <property type="entry name" value="Ig-like_fold"/>
</dbReference>
<sequence length="1073" mass="115953">MTEQIYGAKGGGKGGGGGSSRTPVEAANTLRSASTARIIDLLGEGPIIGLADGLKSIFLDDTPLQNADGSYNFQGVTVNERTGEANQSRIPGFPSIETEVDVSTQIKFGVPLVRTVSNLAADAVRIKVRIPALTSQDPSSGDIYGSSVDVAVDVQPSSGGWTQQAVISISGKTTSPYERQTRVGLTGQGPWNIRVRRLTADSPGVNVQNESHWAGYTEIIDARLTYPDSALIGLEVDARQFGSDIPSRSYDVKGRIIRVPSNYDPETRKYTGLWDGSFKLAWTDNPAWIYLDLATHPRYGAGLQNVDKWSLYQIAQYCDELVPDGYTGMEPRFTVNTVLADQAEAINALNQLASAFRGMTYWGSNTAVAVADMPSDPVKLVSPANVINGEFEYSGTGLRARHSVVLVTWNDPEDGYKKQVEIVEDADAIRLFGWRQIDVTAFGCTSRGQAHRMGRWLLYSERAETETVEYTAGTDHADLRPGDIIAVSDPSIAGARLGGRVRVPGVLSLTLDKVPEEVAGSDWYLDVMLPNGVIERRKVSAFAGDTVSLDTPLSAVPITAAMWVLSSLSVEPRRFRVVGVSESEGARYKVMAAEHDPDKYARVELGLSLPERDTSLVPTGALPSPPSISTEEYLYRAGVSVLSGAYVSVTAPGDPRISLYEFQAWRPGGSDYTALAIQPGVTADLQNTIPGEYKIRVRSLSVTGLRSSWRSLTVALQGLLRPPADITDLRLTVNAGQISLWWPPVPDLDLSHYEIRYSPALSGVTWASAQTVLDRVAAGVNSAMLPSRRGTYLVRAFDTSGISSLNAISSASEIADLDSYNAVEVVEEGPIWAGERVNVSTSGDQLQLDSRDPIASWARLSDVISMAYGTTGLAEEGWYYANEIVDLGHVYTSRLTSEVLAFGFDILGTMASWVSLAEIDRLANADPGQWGLTLEVSQSSTPQPAPPSDWTPWAPLTIGEHTARAFRFRLHLRSAAPAVTPSVSQMRITIDMPDRVAGGQDLLCPIGGLRVTFDPAFMVRPSLAVDAQGLDVGDRKSITGIDDRGFDVQFFDSAGNSVARTFDYLAKGYGRRV</sequence>
<dbReference type="InterPro" id="IPR032876">
    <property type="entry name" value="J_dom"/>
</dbReference>
<feature type="domain" description="Tip attachment protein J HDII-ins2" evidence="3">
    <location>
        <begin position="97"/>
        <end position="222"/>
    </location>
</feature>
<dbReference type="Gene3D" id="2.60.40.10">
    <property type="entry name" value="Immunoglobulins"/>
    <property type="match status" value="1"/>
</dbReference>
<dbReference type="InterPro" id="IPR055385">
    <property type="entry name" value="GpJ_HDII-ins2"/>
</dbReference>
<organism evidence="4 5">
    <name type="scientific">Pseudomonas laurentiana</name>
    <dbReference type="NCBI Taxonomy" id="2364649"/>
    <lineage>
        <taxon>Bacteria</taxon>
        <taxon>Pseudomonadati</taxon>
        <taxon>Pseudomonadota</taxon>
        <taxon>Gammaproteobacteria</taxon>
        <taxon>Pseudomonadales</taxon>
        <taxon>Pseudomonadaceae</taxon>
        <taxon>Pseudomonas</taxon>
    </lineage>
</organism>
<feature type="region of interest" description="Disordered" evidence="1">
    <location>
        <begin position="1"/>
        <end position="25"/>
    </location>
</feature>
<dbReference type="EMBL" id="JAAHBT010000048">
    <property type="protein sequence ID" value="NES09291.1"/>
    <property type="molecule type" value="Genomic_DNA"/>
</dbReference>
<comment type="caution">
    <text evidence="4">The sequence shown here is derived from an EMBL/GenBank/DDBJ whole genome shotgun (WGS) entry which is preliminary data.</text>
</comment>
<protein>
    <submittedName>
        <fullName evidence="4">Host specificity protein J</fullName>
    </submittedName>
</protein>